<dbReference type="Proteomes" id="UP000612808">
    <property type="component" value="Unassembled WGS sequence"/>
</dbReference>
<keyword evidence="3" id="KW-1185">Reference proteome</keyword>
<dbReference type="EMBL" id="BOMB01000001">
    <property type="protein sequence ID" value="GID09225.1"/>
    <property type="molecule type" value="Genomic_DNA"/>
</dbReference>
<evidence type="ECO:0000313" key="2">
    <source>
        <dbReference type="EMBL" id="GID09225.1"/>
    </source>
</evidence>
<dbReference type="NCBIfam" id="NF047839">
    <property type="entry name" value="PspM_Rv2743c"/>
    <property type="match status" value="1"/>
</dbReference>
<keyword evidence="1" id="KW-1133">Transmembrane helix</keyword>
<comment type="caution">
    <text evidence="2">The sequence shown here is derived from an EMBL/GenBank/DDBJ whole genome shotgun (WGS) entry which is preliminary data.</text>
</comment>
<proteinExistence type="predicted"/>
<feature type="transmembrane region" description="Helical" evidence="1">
    <location>
        <begin position="47"/>
        <end position="64"/>
    </location>
</feature>
<accession>A0A8J3IVB0</accession>
<reference evidence="2" key="1">
    <citation type="submission" date="2021-01" db="EMBL/GenBank/DDBJ databases">
        <title>Whole genome shotgun sequence of Actinocatenispora rupis NBRC 107355.</title>
        <authorList>
            <person name="Komaki H."/>
            <person name="Tamura T."/>
        </authorList>
    </citation>
    <scope>NUCLEOTIDE SEQUENCE</scope>
    <source>
        <strain evidence="2">NBRC 107355</strain>
    </source>
</reference>
<dbReference type="Pfam" id="PF25587">
    <property type="entry name" value="Rv2743c"/>
    <property type="match status" value="1"/>
</dbReference>
<keyword evidence="1" id="KW-0472">Membrane</keyword>
<protein>
    <submittedName>
        <fullName evidence="2">Uncharacterized protein</fullName>
    </submittedName>
</protein>
<evidence type="ECO:0000256" key="1">
    <source>
        <dbReference type="SAM" id="Phobius"/>
    </source>
</evidence>
<organism evidence="2 3">
    <name type="scientific">Actinocatenispora rupis</name>
    <dbReference type="NCBI Taxonomy" id="519421"/>
    <lineage>
        <taxon>Bacteria</taxon>
        <taxon>Bacillati</taxon>
        <taxon>Actinomycetota</taxon>
        <taxon>Actinomycetes</taxon>
        <taxon>Micromonosporales</taxon>
        <taxon>Micromonosporaceae</taxon>
        <taxon>Actinocatenispora</taxon>
    </lineage>
</organism>
<name>A0A8J3IVB0_9ACTN</name>
<dbReference type="AlphaFoldDB" id="A0A8J3IVB0"/>
<dbReference type="RefSeq" id="WP_203653995.1">
    <property type="nucleotide sequence ID" value="NZ_BAAAZM010000016.1"/>
</dbReference>
<feature type="transmembrane region" description="Helical" evidence="1">
    <location>
        <begin position="21"/>
        <end position="41"/>
    </location>
</feature>
<evidence type="ECO:0000313" key="3">
    <source>
        <dbReference type="Proteomes" id="UP000612808"/>
    </source>
</evidence>
<keyword evidence="1" id="KW-0812">Transmembrane</keyword>
<sequence length="256" mass="27098">MAETRDQRLRRVRRLRRAARRWSVLGAGLTGATAVLTPYAGVGVPDAFWAAGAGVAVVMAVFRWRDHRVLAAQPLPPDRPQVGPAEAARAAMRAALSANPTARAAVDEVSRRAGRRRFRGSAAAPAWARLDAASSALTDLGGSLGEQVEDALREAAVAERSLRELAGRVVTVERAERFAGPESRAPLGEARSMLLVRLNDGVGTYERLVAAVAACAAEHGVAEDSMSSSRLTEAADRMSAFAQGLAELRDLRAPAS</sequence>
<gene>
    <name evidence="2" type="ORF">Aru02nite_01140</name>
</gene>
<dbReference type="InterPro" id="IPR057952">
    <property type="entry name" value="Rv2743c-like"/>
</dbReference>